<dbReference type="Proteomes" id="UP000003448">
    <property type="component" value="Unassembled WGS sequence"/>
</dbReference>
<dbReference type="AlphaFoldDB" id="I0L251"/>
<dbReference type="OrthoDB" id="5069422at2"/>
<organism evidence="1 2">
    <name type="scientific">Micromonospora lupini str. Lupac 08</name>
    <dbReference type="NCBI Taxonomy" id="1150864"/>
    <lineage>
        <taxon>Bacteria</taxon>
        <taxon>Bacillati</taxon>
        <taxon>Actinomycetota</taxon>
        <taxon>Actinomycetes</taxon>
        <taxon>Micromonosporales</taxon>
        <taxon>Micromonosporaceae</taxon>
        <taxon>Micromonospora</taxon>
    </lineage>
</organism>
<evidence type="ECO:0008006" key="3">
    <source>
        <dbReference type="Google" id="ProtNLM"/>
    </source>
</evidence>
<dbReference type="InterPro" id="IPR043519">
    <property type="entry name" value="NT_sf"/>
</dbReference>
<reference evidence="2" key="1">
    <citation type="journal article" date="2012" name="J. Bacteriol.">
        <title>Genome Sequence of Micromonospora lupini Lupac 08, Isolated from Root Nodules of Lupinus angustifolius.</title>
        <authorList>
            <person name="Alonso-Vega P."/>
            <person name="Normand P."/>
            <person name="Bacigalupe R."/>
            <person name="Pujic P."/>
            <person name="Lajus A."/>
            <person name="Vallenet D."/>
            <person name="Carro L."/>
            <person name="Coll P."/>
            <person name="Trujillo M.E."/>
        </authorList>
    </citation>
    <scope>NUCLEOTIDE SEQUENCE [LARGE SCALE GENOMIC DNA]</scope>
    <source>
        <strain evidence="2">Lupac 08</strain>
    </source>
</reference>
<sequence length="252" mass="26933">MFSVGTRDSIREQLLSSAAGDPAVVGAAITGSQAVDGGDQWSDIDLAFGIDGPLDSAMHRWTDLLYRDFAAVHHWDLPSGSTVYRVFLLPDMLEVDLGFTPAAEFGPHGPTWRTVFGQPAAAKEEPIPSLRTLAGLGWHHALHAWTSIQRHRWWQAEQWISALRGQVLALACLRLGHPTSYAKGVHLLPPEVTAPLDATLVRALDEAELTRALAAATAALIAELALADAALAARLAPTLSGRTPPTAATTPH</sequence>
<keyword evidence="2" id="KW-1185">Reference proteome</keyword>
<dbReference type="Gene3D" id="3.30.460.10">
    <property type="entry name" value="Beta Polymerase, domain 2"/>
    <property type="match status" value="1"/>
</dbReference>
<evidence type="ECO:0000313" key="2">
    <source>
        <dbReference type="Proteomes" id="UP000003448"/>
    </source>
</evidence>
<proteinExistence type="predicted"/>
<name>I0L251_9ACTN</name>
<dbReference type="EMBL" id="CAIE01000022">
    <property type="protein sequence ID" value="CCH17898.1"/>
    <property type="molecule type" value="Genomic_DNA"/>
</dbReference>
<accession>I0L251</accession>
<protein>
    <recommendedName>
        <fullName evidence="3">Polymerase nucleotidyl transferase domain-containing protein</fullName>
    </recommendedName>
</protein>
<dbReference type="RefSeq" id="WP_007458906.1">
    <property type="nucleotide sequence ID" value="NZ_HF570108.1"/>
</dbReference>
<dbReference type="STRING" id="1150864.MILUP08_42829"/>
<gene>
    <name evidence="1" type="ORF">MILUP08_42829</name>
</gene>
<evidence type="ECO:0000313" key="1">
    <source>
        <dbReference type="EMBL" id="CCH17898.1"/>
    </source>
</evidence>
<comment type="caution">
    <text evidence="1">The sequence shown here is derived from an EMBL/GenBank/DDBJ whole genome shotgun (WGS) entry which is preliminary data.</text>
</comment>
<dbReference type="eggNOG" id="COG1708">
    <property type="taxonomic scope" value="Bacteria"/>
</dbReference>